<dbReference type="EC" id="4.2.1.1" evidence="2 8"/>
<comment type="similarity">
    <text evidence="1 8">Belongs to the beta-class carbonic anhydrase family.</text>
</comment>
<dbReference type="InterPro" id="IPR001765">
    <property type="entry name" value="Carbonic_anhydrase"/>
</dbReference>
<dbReference type="GO" id="GO:0004089">
    <property type="term" value="F:carbonate dehydratase activity"/>
    <property type="evidence" value="ECO:0007669"/>
    <property type="project" value="UniProtKB-UniRule"/>
</dbReference>
<dbReference type="PROSITE" id="PS00705">
    <property type="entry name" value="PROK_CO2_ANHYDRASE_2"/>
    <property type="match status" value="1"/>
</dbReference>
<dbReference type="GO" id="GO:0008270">
    <property type="term" value="F:zinc ion binding"/>
    <property type="evidence" value="ECO:0007669"/>
    <property type="project" value="UniProtKB-UniRule"/>
</dbReference>
<evidence type="ECO:0000256" key="3">
    <source>
        <dbReference type="ARBA" id="ARBA00022723"/>
    </source>
</evidence>
<feature type="binding site" evidence="7">
    <location>
        <position position="28"/>
    </location>
    <ligand>
        <name>Zn(2+)</name>
        <dbReference type="ChEBI" id="CHEBI:29105"/>
    </ligand>
</feature>
<comment type="function">
    <text evidence="8">Reversible hydration of carbon dioxide.</text>
</comment>
<protein>
    <recommendedName>
        <fullName evidence="2 8">Carbonic anhydrase</fullName>
        <ecNumber evidence="2 8">4.2.1.1</ecNumber>
    </recommendedName>
    <alternativeName>
        <fullName evidence="8">Carbonate dehydratase</fullName>
    </alternativeName>
</protein>
<organism evidence="9">
    <name type="scientific">Marinobacter antarcticus</name>
    <dbReference type="NCBI Taxonomy" id="564117"/>
    <lineage>
        <taxon>Bacteria</taxon>
        <taxon>Pseudomonadati</taxon>
        <taxon>Pseudomonadota</taxon>
        <taxon>Gammaproteobacteria</taxon>
        <taxon>Pseudomonadales</taxon>
        <taxon>Marinobacteraceae</taxon>
        <taxon>Marinobacter</taxon>
    </lineage>
</organism>
<gene>
    <name evidence="9" type="ORF">ENI00_01675</name>
</gene>
<name>A0A831R130_9GAMM</name>
<feature type="binding site" evidence="7">
    <location>
        <position position="25"/>
    </location>
    <ligand>
        <name>Zn(2+)</name>
        <dbReference type="ChEBI" id="CHEBI:29105"/>
    </ligand>
</feature>
<evidence type="ECO:0000256" key="8">
    <source>
        <dbReference type="RuleBase" id="RU003956"/>
    </source>
</evidence>
<dbReference type="Gene3D" id="3.40.1050.10">
    <property type="entry name" value="Carbonic anhydrase"/>
    <property type="match status" value="1"/>
</dbReference>
<reference evidence="9" key="1">
    <citation type="journal article" date="2020" name="mSystems">
        <title>Genome- and Community-Level Interaction Insights into Carbon Utilization and Element Cycling Functions of Hydrothermarchaeota in Hydrothermal Sediment.</title>
        <authorList>
            <person name="Zhou Z."/>
            <person name="Liu Y."/>
            <person name="Xu W."/>
            <person name="Pan J."/>
            <person name="Luo Z.H."/>
            <person name="Li M."/>
        </authorList>
    </citation>
    <scope>NUCLEOTIDE SEQUENCE [LARGE SCALE GENOMIC DNA]</scope>
    <source>
        <strain evidence="9">HyVt-357</strain>
    </source>
</reference>
<sequence>DFNCLSVLQFAVEVLKVKHILVVGHYGCGGIRAAYRNEGFGLISNWLRHVQDVRDRHQAVLDASGSEFDQIDRLCELNVIEQVGHLCQNNIVQDAWKRGQTLNVHGFVYDVADGILRDMGLSVSGAEDWEQIKENSLSELILRPVRSGREKKI</sequence>
<feature type="non-terminal residue" evidence="9">
    <location>
        <position position="1"/>
    </location>
</feature>
<comment type="catalytic activity">
    <reaction evidence="6 8">
        <text>hydrogencarbonate + H(+) = CO2 + H2O</text>
        <dbReference type="Rhea" id="RHEA:10748"/>
        <dbReference type="ChEBI" id="CHEBI:15377"/>
        <dbReference type="ChEBI" id="CHEBI:15378"/>
        <dbReference type="ChEBI" id="CHEBI:16526"/>
        <dbReference type="ChEBI" id="CHEBI:17544"/>
        <dbReference type="EC" id="4.2.1.1"/>
    </reaction>
</comment>
<evidence type="ECO:0000256" key="6">
    <source>
        <dbReference type="ARBA" id="ARBA00048348"/>
    </source>
</evidence>
<keyword evidence="4 7" id="KW-0862">Zinc</keyword>
<evidence type="ECO:0000256" key="2">
    <source>
        <dbReference type="ARBA" id="ARBA00012925"/>
    </source>
</evidence>
<dbReference type="AlphaFoldDB" id="A0A831R130"/>
<evidence type="ECO:0000256" key="4">
    <source>
        <dbReference type="ARBA" id="ARBA00022833"/>
    </source>
</evidence>
<dbReference type="InterPro" id="IPR036874">
    <property type="entry name" value="Carbonic_anhydrase_sf"/>
</dbReference>
<keyword evidence="5 8" id="KW-0456">Lyase</keyword>
<dbReference type="SUPFAM" id="SSF53056">
    <property type="entry name" value="beta-carbonic anhydrase, cab"/>
    <property type="match status" value="1"/>
</dbReference>
<accession>A0A831R130</accession>
<keyword evidence="3 7" id="KW-0479">Metal-binding</keyword>
<dbReference type="PANTHER" id="PTHR11002">
    <property type="entry name" value="CARBONIC ANHYDRASE"/>
    <property type="match status" value="1"/>
</dbReference>
<evidence type="ECO:0000256" key="5">
    <source>
        <dbReference type="ARBA" id="ARBA00023239"/>
    </source>
</evidence>
<dbReference type="SMART" id="SM00947">
    <property type="entry name" value="Pro_CA"/>
    <property type="match status" value="1"/>
</dbReference>
<dbReference type="GO" id="GO:0015976">
    <property type="term" value="P:carbon utilization"/>
    <property type="evidence" value="ECO:0007669"/>
    <property type="project" value="InterPro"/>
</dbReference>
<dbReference type="PANTHER" id="PTHR11002:SF76">
    <property type="entry name" value="CARBONIC ANHYDRASE"/>
    <property type="match status" value="1"/>
</dbReference>
<dbReference type="EMBL" id="DRGY01000013">
    <property type="protein sequence ID" value="HEA51035.1"/>
    <property type="molecule type" value="Genomic_DNA"/>
</dbReference>
<evidence type="ECO:0000256" key="1">
    <source>
        <dbReference type="ARBA" id="ARBA00006217"/>
    </source>
</evidence>
<comment type="cofactor">
    <cofactor evidence="7">
        <name>Zn(2+)</name>
        <dbReference type="ChEBI" id="CHEBI:29105"/>
    </cofactor>
    <text evidence="7">Binds 1 zinc ion per subunit.</text>
</comment>
<comment type="caution">
    <text evidence="9">The sequence shown here is derived from an EMBL/GenBank/DDBJ whole genome shotgun (WGS) entry which is preliminary data.</text>
</comment>
<dbReference type="RefSeq" id="WP_304097878.1">
    <property type="nucleotide sequence ID" value="NZ_DRGY01000013.1"/>
</dbReference>
<dbReference type="Proteomes" id="UP000885748">
    <property type="component" value="Unassembled WGS sequence"/>
</dbReference>
<evidence type="ECO:0000256" key="7">
    <source>
        <dbReference type="PIRSR" id="PIRSR601765-1"/>
    </source>
</evidence>
<proteinExistence type="inferred from homology"/>
<evidence type="ECO:0000313" key="9">
    <source>
        <dbReference type="EMBL" id="HEA51035.1"/>
    </source>
</evidence>
<dbReference type="Pfam" id="PF00484">
    <property type="entry name" value="Pro_CA"/>
    <property type="match status" value="1"/>
</dbReference>
<dbReference type="InterPro" id="IPR015892">
    <property type="entry name" value="Carbonic_anhydrase_CS"/>
</dbReference>